<protein>
    <recommendedName>
        <fullName evidence="5">Protein FAM47E</fullName>
    </recommendedName>
</protein>
<evidence type="ECO:0000256" key="2">
    <source>
        <dbReference type="SAM" id="MobiDB-lite"/>
    </source>
</evidence>
<evidence type="ECO:0000313" key="3">
    <source>
        <dbReference type="Ensembl" id="ENSLLTP00000000005.1"/>
    </source>
</evidence>
<comment type="similarity">
    <text evidence="1">Belongs to the FAM47 family.</text>
</comment>
<evidence type="ECO:0000313" key="4">
    <source>
        <dbReference type="Proteomes" id="UP000694406"/>
    </source>
</evidence>
<reference evidence="3" key="2">
    <citation type="submission" date="2025-09" db="UniProtKB">
        <authorList>
            <consortium name="Ensembl"/>
        </authorList>
    </citation>
    <scope>IDENTIFICATION</scope>
</reference>
<dbReference type="Proteomes" id="UP000694406">
    <property type="component" value="Unplaced"/>
</dbReference>
<dbReference type="AlphaFoldDB" id="A0A8C5RAU6"/>
<keyword evidence="4" id="KW-1185">Reference proteome</keyword>
<evidence type="ECO:0000256" key="1">
    <source>
        <dbReference type="ARBA" id="ARBA00005277"/>
    </source>
</evidence>
<dbReference type="GO" id="GO:0045815">
    <property type="term" value="P:transcription initiation-coupled chromatin remodeling"/>
    <property type="evidence" value="ECO:0007669"/>
    <property type="project" value="TreeGrafter"/>
</dbReference>
<feature type="region of interest" description="Disordered" evidence="2">
    <location>
        <begin position="256"/>
        <end position="281"/>
    </location>
</feature>
<dbReference type="PANTHER" id="PTHR46449">
    <property type="entry name" value="ZGC:158260"/>
    <property type="match status" value="1"/>
</dbReference>
<dbReference type="GeneTree" id="ENSGT00940000165114"/>
<feature type="compositionally biased region" description="Basic and acidic residues" evidence="2">
    <location>
        <begin position="261"/>
        <end position="275"/>
    </location>
</feature>
<feature type="region of interest" description="Disordered" evidence="2">
    <location>
        <begin position="1"/>
        <end position="50"/>
    </location>
</feature>
<dbReference type="InterPro" id="IPR032743">
    <property type="entry name" value="FAM47"/>
</dbReference>
<dbReference type="GO" id="GO:0000785">
    <property type="term" value="C:chromatin"/>
    <property type="evidence" value="ECO:0007669"/>
    <property type="project" value="TreeGrafter"/>
</dbReference>
<evidence type="ECO:0008006" key="5">
    <source>
        <dbReference type="Google" id="ProtNLM"/>
    </source>
</evidence>
<organism evidence="3 4">
    <name type="scientific">Laticauda laticaudata</name>
    <name type="common">Blue-ringed sea krait</name>
    <name type="synonym">Blue-lipped sea krait</name>
    <dbReference type="NCBI Taxonomy" id="8630"/>
    <lineage>
        <taxon>Eukaryota</taxon>
        <taxon>Metazoa</taxon>
        <taxon>Chordata</taxon>
        <taxon>Craniata</taxon>
        <taxon>Vertebrata</taxon>
        <taxon>Euteleostomi</taxon>
        <taxon>Lepidosauria</taxon>
        <taxon>Squamata</taxon>
        <taxon>Bifurcata</taxon>
        <taxon>Unidentata</taxon>
        <taxon>Episquamata</taxon>
        <taxon>Toxicofera</taxon>
        <taxon>Serpentes</taxon>
        <taxon>Colubroidea</taxon>
        <taxon>Elapidae</taxon>
        <taxon>Laticaudinae</taxon>
        <taxon>Laticauda</taxon>
    </lineage>
</organism>
<name>A0A8C5RAU6_LATLA</name>
<accession>A0A8C5RAU6</accession>
<dbReference type="Ensembl" id="ENSLLTT00000000005.1">
    <property type="protein sequence ID" value="ENSLLTP00000000005.1"/>
    <property type="gene ID" value="ENSLLTG00000000003.1"/>
</dbReference>
<dbReference type="PANTHER" id="PTHR46449:SF5">
    <property type="entry name" value="FAMILY WITH SEQUENCE SIMILARITY 47 MEMBER E"/>
    <property type="match status" value="1"/>
</dbReference>
<reference evidence="3" key="1">
    <citation type="submission" date="2025-08" db="UniProtKB">
        <authorList>
            <consortium name="Ensembl"/>
        </authorList>
    </citation>
    <scope>IDENTIFICATION</scope>
</reference>
<proteinExistence type="inferred from homology"/>
<sequence length="281" mass="32185">MSILDPEVVPTDQESDANLGGESCPPPTIPSLLEGKRNRQARAKQVSCKDPENKTPYTWFSPKKVAARKLKARLNYVPPLDKNIKQTTKELCDGFNSLGGEKYNVDEDTVLSLFDVGYETTLPMFHPLCVEELRDLPMDLKKYFGMPPSQAIRKKPDQDVKPSKDPCQSRWKKMRYGAWYLDPKTWKKQNVNEPLEDPKESSLKNSRRLLSEEDAKLIQVHGTHAFQEFLVKKGYRIPEFLQQMLEEQKGIEPKVGALNNTKDESQKCKELREDYSPVVGN</sequence>